<keyword evidence="3" id="KW-0949">S-adenosyl-L-methionine</keyword>
<evidence type="ECO:0000256" key="3">
    <source>
        <dbReference type="ARBA" id="ARBA00022691"/>
    </source>
</evidence>
<dbReference type="EC" id="2.1.1.64" evidence="5"/>
<dbReference type="PANTHER" id="PTHR43464">
    <property type="entry name" value="METHYLTRANSFERASE"/>
    <property type="match status" value="1"/>
</dbReference>
<dbReference type="SUPFAM" id="SSF53335">
    <property type="entry name" value="S-adenosyl-L-methionine-dependent methyltransferases"/>
    <property type="match status" value="1"/>
</dbReference>
<evidence type="ECO:0000259" key="4">
    <source>
        <dbReference type="Pfam" id="PF13649"/>
    </source>
</evidence>
<dbReference type="Pfam" id="PF13649">
    <property type="entry name" value="Methyltransf_25"/>
    <property type="match status" value="1"/>
</dbReference>
<evidence type="ECO:0000313" key="5">
    <source>
        <dbReference type="EMBL" id="MFB9445692.1"/>
    </source>
</evidence>
<accession>A0ABV5MA36</accession>
<sequence length="215" mass="22939">MTPDLRAQARQLAGDGRSTTWFETLYAQAEAGTATVPWADLEPNPLLTAWTGRTGVRGPGRAAVVGCGYGDDAEHLAGLGFDVTAFDIAPTAVSAARRRFRNSAVTYATADLLDLPPAWRGAFDLVVEVYTVQVLQGTLRTEATAAVASLVAPGGTLLVLARARHDDEDPGRMPWPLTRAEIAGFAADPLTEVRVDLVPDGEEPPVLRWVGTFTR</sequence>
<dbReference type="EC" id="2.1.1.222" evidence="5"/>
<organism evidence="5 6">
    <name type="scientific">Dactylosporangium vinaceum</name>
    <dbReference type="NCBI Taxonomy" id="53362"/>
    <lineage>
        <taxon>Bacteria</taxon>
        <taxon>Bacillati</taxon>
        <taxon>Actinomycetota</taxon>
        <taxon>Actinomycetes</taxon>
        <taxon>Micromonosporales</taxon>
        <taxon>Micromonosporaceae</taxon>
        <taxon>Dactylosporangium</taxon>
    </lineage>
</organism>
<comment type="caution">
    <text evidence="5">The sequence shown here is derived from an EMBL/GenBank/DDBJ whole genome shotgun (WGS) entry which is preliminary data.</text>
</comment>
<gene>
    <name evidence="5" type="ORF">ACFFTR_21650</name>
</gene>
<dbReference type="GO" id="GO:0061542">
    <property type="term" value="F:3-demethylubiquinol 3-O-methyltransferase activity"/>
    <property type="evidence" value="ECO:0007669"/>
    <property type="project" value="UniProtKB-EC"/>
</dbReference>
<keyword evidence="1 5" id="KW-0489">Methyltransferase</keyword>
<evidence type="ECO:0000256" key="1">
    <source>
        <dbReference type="ARBA" id="ARBA00022603"/>
    </source>
</evidence>
<dbReference type="PANTHER" id="PTHR43464:SF19">
    <property type="entry name" value="UBIQUINONE BIOSYNTHESIS O-METHYLTRANSFERASE, MITOCHONDRIAL"/>
    <property type="match status" value="1"/>
</dbReference>
<protein>
    <submittedName>
        <fullName evidence="5">Class I SAM-dependent methyltransferase</fullName>
        <ecNumber evidence="5">2.1.1.222</ecNumber>
        <ecNumber evidence="5">2.1.1.64</ecNumber>
    </submittedName>
</protein>
<keyword evidence="6" id="KW-1185">Reference proteome</keyword>
<dbReference type="Proteomes" id="UP001589608">
    <property type="component" value="Unassembled WGS sequence"/>
</dbReference>
<dbReference type="RefSeq" id="WP_223093226.1">
    <property type="nucleotide sequence ID" value="NZ_CP061913.1"/>
</dbReference>
<dbReference type="GO" id="GO:0032259">
    <property type="term" value="P:methylation"/>
    <property type="evidence" value="ECO:0007669"/>
    <property type="project" value="UniProtKB-KW"/>
</dbReference>
<dbReference type="InterPro" id="IPR029063">
    <property type="entry name" value="SAM-dependent_MTases_sf"/>
</dbReference>
<feature type="domain" description="Methyltransferase" evidence="4">
    <location>
        <begin position="65"/>
        <end position="155"/>
    </location>
</feature>
<dbReference type="EMBL" id="JBHMCA010000043">
    <property type="protein sequence ID" value="MFB9445692.1"/>
    <property type="molecule type" value="Genomic_DNA"/>
</dbReference>
<proteinExistence type="predicted"/>
<evidence type="ECO:0000256" key="2">
    <source>
        <dbReference type="ARBA" id="ARBA00022679"/>
    </source>
</evidence>
<name>A0ABV5MA36_9ACTN</name>
<reference evidence="5 6" key="1">
    <citation type="submission" date="2024-09" db="EMBL/GenBank/DDBJ databases">
        <authorList>
            <person name="Sun Q."/>
            <person name="Mori K."/>
        </authorList>
    </citation>
    <scope>NUCLEOTIDE SEQUENCE [LARGE SCALE GENOMIC DNA]</scope>
    <source>
        <strain evidence="5 6">JCM 3307</strain>
    </source>
</reference>
<keyword evidence="2 5" id="KW-0808">Transferase</keyword>
<evidence type="ECO:0000313" key="6">
    <source>
        <dbReference type="Proteomes" id="UP001589608"/>
    </source>
</evidence>
<dbReference type="GO" id="GO:0102208">
    <property type="term" value="F:2-polyprenyl-6-hydroxyphenol methylase activity"/>
    <property type="evidence" value="ECO:0007669"/>
    <property type="project" value="UniProtKB-EC"/>
</dbReference>
<dbReference type="CDD" id="cd02440">
    <property type="entry name" value="AdoMet_MTases"/>
    <property type="match status" value="1"/>
</dbReference>
<dbReference type="Gene3D" id="3.40.50.150">
    <property type="entry name" value="Vaccinia Virus protein VP39"/>
    <property type="match status" value="1"/>
</dbReference>
<dbReference type="InterPro" id="IPR041698">
    <property type="entry name" value="Methyltransf_25"/>
</dbReference>